<comment type="caution">
    <text evidence="2">The sequence shown here is derived from an EMBL/GenBank/DDBJ whole genome shotgun (WGS) entry which is preliminary data.</text>
</comment>
<keyword evidence="1" id="KW-0812">Transmembrane</keyword>
<gene>
    <name evidence="2" type="ORF">H9734_03900</name>
</gene>
<name>A0A9D1XCL2_9FIRM</name>
<feature type="transmembrane region" description="Helical" evidence="1">
    <location>
        <begin position="71"/>
        <end position="89"/>
    </location>
</feature>
<reference evidence="2" key="1">
    <citation type="journal article" date="2021" name="PeerJ">
        <title>Extensive microbial diversity within the chicken gut microbiome revealed by metagenomics and culture.</title>
        <authorList>
            <person name="Gilroy R."/>
            <person name="Ravi A."/>
            <person name="Getino M."/>
            <person name="Pursley I."/>
            <person name="Horton D.L."/>
            <person name="Alikhan N.F."/>
            <person name="Baker D."/>
            <person name="Gharbi K."/>
            <person name="Hall N."/>
            <person name="Watson M."/>
            <person name="Adriaenssens E.M."/>
            <person name="Foster-Nyarko E."/>
            <person name="Jarju S."/>
            <person name="Secka A."/>
            <person name="Antonio M."/>
            <person name="Oren A."/>
            <person name="Chaudhuri R.R."/>
            <person name="La Ragione R."/>
            <person name="Hildebrand F."/>
            <person name="Pallen M.J."/>
        </authorList>
    </citation>
    <scope>NUCLEOTIDE SEQUENCE</scope>
    <source>
        <strain evidence="2">CHK183-1962</strain>
    </source>
</reference>
<feature type="transmembrane region" description="Helical" evidence="1">
    <location>
        <begin position="101"/>
        <end position="125"/>
    </location>
</feature>
<reference evidence="2" key="2">
    <citation type="submission" date="2021-04" db="EMBL/GenBank/DDBJ databases">
        <authorList>
            <person name="Gilroy R."/>
        </authorList>
    </citation>
    <scope>NUCLEOTIDE SEQUENCE</scope>
    <source>
        <strain evidence="2">CHK183-1962</strain>
    </source>
</reference>
<protein>
    <submittedName>
        <fullName evidence="2">DUF3810 domain-containing protein</fullName>
    </submittedName>
</protein>
<dbReference type="Proteomes" id="UP000886890">
    <property type="component" value="Unassembled WGS sequence"/>
</dbReference>
<dbReference type="InterPro" id="IPR024294">
    <property type="entry name" value="DUF3810"/>
</dbReference>
<accession>A0A9D1XCL2</accession>
<keyword evidence="1" id="KW-0472">Membrane</keyword>
<organism evidence="2 3">
    <name type="scientific">Candidatus Fusicatenibacter merdavium</name>
    <dbReference type="NCBI Taxonomy" id="2838600"/>
    <lineage>
        <taxon>Bacteria</taxon>
        <taxon>Bacillati</taxon>
        <taxon>Bacillota</taxon>
        <taxon>Clostridia</taxon>
        <taxon>Lachnospirales</taxon>
        <taxon>Lachnospiraceae</taxon>
        <taxon>Fusicatenibacter</taxon>
    </lineage>
</organism>
<evidence type="ECO:0000313" key="2">
    <source>
        <dbReference type="EMBL" id="HIX76725.1"/>
    </source>
</evidence>
<evidence type="ECO:0000256" key="1">
    <source>
        <dbReference type="SAM" id="Phobius"/>
    </source>
</evidence>
<keyword evidence="1" id="KW-1133">Transmembrane helix</keyword>
<dbReference type="AlphaFoldDB" id="A0A9D1XCL2"/>
<evidence type="ECO:0000313" key="3">
    <source>
        <dbReference type="Proteomes" id="UP000886890"/>
    </source>
</evidence>
<sequence length="369" mass="41204">MTKSRKRKAAPSPCKYRFLAALIFFLISAALLLISTLIPGTAEWYSSRVYHPAAAAISGVTGRVPFSLAEFGLYLLILAFLFSVIYTIRNIIKSGSPGRRLLSWLSGICLAASLLAFFFMLGGGINYHRVSFSEKSGIAAEPCAVEDLSRICSWLTEEVNTRSSQVARDENGVMILSRPEGPDAAAAMENLGTMFPDLSGSYPQPKKVFFSQILSRLDLTGIFSAFTIEANYNRDMTAYNIPFTVCHELSHLRGFMQEEEANFIAFLACVQSEQMDFQYSGYLSGWIYCMNALYTADYDTWSSIRSQLSPDVEPDLTANREFWAKYDGVLSEVSNQVNDTYLKINGQADGIQSYDRMVELTVAYYKDKI</sequence>
<dbReference type="EMBL" id="DXEK01000063">
    <property type="protein sequence ID" value="HIX76725.1"/>
    <property type="molecule type" value="Genomic_DNA"/>
</dbReference>
<dbReference type="Pfam" id="PF12725">
    <property type="entry name" value="DUF3810"/>
    <property type="match status" value="1"/>
</dbReference>
<proteinExistence type="predicted"/>